<dbReference type="SMART" id="SM00448">
    <property type="entry name" value="REC"/>
    <property type="match status" value="1"/>
</dbReference>
<keyword evidence="6" id="KW-0472">Membrane</keyword>
<dbReference type="STRING" id="714943.Mucpa_3756"/>
<dbReference type="SMART" id="SM00387">
    <property type="entry name" value="HATPase_c"/>
    <property type="match status" value="1"/>
</dbReference>
<dbReference type="SMART" id="SM00388">
    <property type="entry name" value="HisKA"/>
    <property type="match status" value="1"/>
</dbReference>
<dbReference type="InterPro" id="IPR003594">
    <property type="entry name" value="HATPase_dom"/>
</dbReference>
<dbReference type="PRINTS" id="PR00344">
    <property type="entry name" value="BCTRLSENSOR"/>
</dbReference>
<comment type="catalytic activity">
    <reaction evidence="1">
        <text>ATP + protein L-histidine = ADP + protein N-phospho-L-histidine.</text>
        <dbReference type="EC" id="2.7.13.3"/>
    </reaction>
</comment>
<dbReference type="OrthoDB" id="9811889at2"/>
<dbReference type="InterPro" id="IPR005467">
    <property type="entry name" value="His_kinase_dom"/>
</dbReference>
<feature type="domain" description="Histidine kinase" evidence="7">
    <location>
        <begin position="223"/>
        <end position="445"/>
    </location>
</feature>
<feature type="transmembrane region" description="Helical" evidence="6">
    <location>
        <begin position="132"/>
        <end position="151"/>
    </location>
</feature>
<sequence>MNITRYFNNKFQGVLSREQDTLSKARIRILAQAILAFMFLCVAIIIFSLITHRITVAIRMAIFLILFATTLGLLLSKVHWRITGHLFLVCITLLIWSNALIFRQGVTLITVQYTILVITGGYYILDAKWGLIYSLASIIPVIVLIILQYFLDYRFPTQTINSNQYAFVFVLVFNFILLVFIHYHFFKAFRKSNLREQKLKQHLEQALKAAEELAAAKTNFLSTMSHELRTPLNAVIGMTNILSIENRQPEQIENLEILRFSAANLMAIINDILDFNKIDAGSVKLENHEFSPGELLKNVFGAFRAKAVAKEIGFNYLPDLTLNTIILKGDAIRLTQILFNLLENAVKFTQSGYISFQVESSYNKPAIATIRFVVADTGIGIPLDKQAKIFDPFVQESSETSRQYHGTGLGLTIVNRLLALHNSKLNFTSQEGQGTTFSFELNYPIVIPEINGIVQTEKNSISIARMKILIAEDNAINVIVLKKLLKNWDIFPDVADNGQQAVDAYRHSDYDVILMDINMPVMDGFEAAKTIKEMHLDKRDPIPIIAVTASIGTDVERLSSNPYLDDYLFKPFEPENLKEKLENIMRAKSKNN</sequence>
<accession>H1Y012</accession>
<keyword evidence="9" id="KW-0418">Kinase</keyword>
<evidence type="ECO:0000256" key="2">
    <source>
        <dbReference type="ARBA" id="ARBA00012438"/>
    </source>
</evidence>
<dbReference type="SUPFAM" id="SSF55874">
    <property type="entry name" value="ATPase domain of HSP90 chaperone/DNA topoisomerase II/histidine kinase"/>
    <property type="match status" value="1"/>
</dbReference>
<gene>
    <name evidence="9" type="ORF">Mucpa_3756</name>
</gene>
<dbReference type="Gene3D" id="3.40.50.2300">
    <property type="match status" value="1"/>
</dbReference>
<dbReference type="InterPro" id="IPR003661">
    <property type="entry name" value="HisK_dim/P_dom"/>
</dbReference>
<dbReference type="Pfam" id="PF02518">
    <property type="entry name" value="HATPase_c"/>
    <property type="match status" value="1"/>
</dbReference>
<feature type="transmembrane region" description="Helical" evidence="6">
    <location>
        <begin position="82"/>
        <end position="102"/>
    </location>
</feature>
<keyword evidence="9" id="KW-0808">Transferase</keyword>
<dbReference type="InterPro" id="IPR036890">
    <property type="entry name" value="HATPase_C_sf"/>
</dbReference>
<dbReference type="Pfam" id="PF00072">
    <property type="entry name" value="Response_reg"/>
    <property type="match status" value="1"/>
</dbReference>
<dbReference type="Pfam" id="PF00512">
    <property type="entry name" value="HisKA"/>
    <property type="match status" value="1"/>
</dbReference>
<dbReference type="HOGENOM" id="CLU_000445_114_75_10"/>
<dbReference type="EC" id="2.7.13.3" evidence="2"/>
<dbReference type="RefSeq" id="WP_008508453.1">
    <property type="nucleotide sequence ID" value="NZ_CM001403.1"/>
</dbReference>
<evidence type="ECO:0000256" key="1">
    <source>
        <dbReference type="ARBA" id="ARBA00000085"/>
    </source>
</evidence>
<evidence type="ECO:0000256" key="6">
    <source>
        <dbReference type="SAM" id="Phobius"/>
    </source>
</evidence>
<dbReference type="InterPro" id="IPR004358">
    <property type="entry name" value="Sig_transdc_His_kin-like_C"/>
</dbReference>
<dbReference type="Proteomes" id="UP000002774">
    <property type="component" value="Chromosome"/>
</dbReference>
<dbReference type="InterPro" id="IPR011006">
    <property type="entry name" value="CheY-like_superfamily"/>
</dbReference>
<dbReference type="CDD" id="cd00082">
    <property type="entry name" value="HisKA"/>
    <property type="match status" value="1"/>
</dbReference>
<dbReference type="EMBL" id="CM001403">
    <property type="protein sequence ID" value="EHQ27854.1"/>
    <property type="molecule type" value="Genomic_DNA"/>
</dbReference>
<feature type="transmembrane region" description="Helical" evidence="6">
    <location>
        <begin position="163"/>
        <end position="186"/>
    </location>
</feature>
<dbReference type="PROSITE" id="PS50109">
    <property type="entry name" value="HIS_KIN"/>
    <property type="match status" value="1"/>
</dbReference>
<evidence type="ECO:0000256" key="3">
    <source>
        <dbReference type="ARBA" id="ARBA00022553"/>
    </source>
</evidence>
<dbReference type="CDD" id="cd16922">
    <property type="entry name" value="HATPase_EvgS-ArcB-TorS-like"/>
    <property type="match status" value="1"/>
</dbReference>
<organism evidence="9 10">
    <name type="scientific">Mucilaginibacter paludis DSM 18603</name>
    <dbReference type="NCBI Taxonomy" id="714943"/>
    <lineage>
        <taxon>Bacteria</taxon>
        <taxon>Pseudomonadati</taxon>
        <taxon>Bacteroidota</taxon>
        <taxon>Sphingobacteriia</taxon>
        <taxon>Sphingobacteriales</taxon>
        <taxon>Sphingobacteriaceae</taxon>
        <taxon>Mucilaginibacter</taxon>
    </lineage>
</organism>
<proteinExistence type="predicted"/>
<dbReference type="eggNOG" id="COG2205">
    <property type="taxonomic scope" value="Bacteria"/>
</dbReference>
<keyword evidence="10" id="KW-1185">Reference proteome</keyword>
<dbReference type="CDD" id="cd17546">
    <property type="entry name" value="REC_hyHK_CKI1_RcsC-like"/>
    <property type="match status" value="1"/>
</dbReference>
<evidence type="ECO:0000259" key="7">
    <source>
        <dbReference type="PROSITE" id="PS50109"/>
    </source>
</evidence>
<dbReference type="GO" id="GO:0000155">
    <property type="term" value="F:phosphorelay sensor kinase activity"/>
    <property type="evidence" value="ECO:0007669"/>
    <property type="project" value="InterPro"/>
</dbReference>
<dbReference type="FunFam" id="3.30.565.10:FF:000010">
    <property type="entry name" value="Sensor histidine kinase RcsC"/>
    <property type="match status" value="1"/>
</dbReference>
<keyword evidence="3 5" id="KW-0597">Phosphoprotein</keyword>
<dbReference type="SUPFAM" id="SSF47384">
    <property type="entry name" value="Homodimeric domain of signal transducing histidine kinase"/>
    <property type="match status" value="1"/>
</dbReference>
<keyword evidence="6" id="KW-1133">Transmembrane helix</keyword>
<dbReference type="AlphaFoldDB" id="H1Y012"/>
<dbReference type="PANTHER" id="PTHR45339:SF1">
    <property type="entry name" value="HYBRID SIGNAL TRANSDUCTION HISTIDINE KINASE J"/>
    <property type="match status" value="1"/>
</dbReference>
<feature type="transmembrane region" description="Helical" evidence="6">
    <location>
        <begin position="108"/>
        <end position="125"/>
    </location>
</feature>
<dbReference type="Gene3D" id="1.10.287.130">
    <property type="match status" value="1"/>
</dbReference>
<feature type="domain" description="Response regulatory" evidence="8">
    <location>
        <begin position="467"/>
        <end position="585"/>
    </location>
</feature>
<evidence type="ECO:0000313" key="9">
    <source>
        <dbReference type="EMBL" id="EHQ27854.1"/>
    </source>
</evidence>
<evidence type="ECO:0000256" key="4">
    <source>
        <dbReference type="ARBA" id="ARBA00023012"/>
    </source>
</evidence>
<evidence type="ECO:0000313" key="10">
    <source>
        <dbReference type="Proteomes" id="UP000002774"/>
    </source>
</evidence>
<feature type="modified residue" description="4-aspartylphosphate" evidence="5">
    <location>
        <position position="516"/>
    </location>
</feature>
<name>H1Y012_9SPHI</name>
<dbReference type="InterPro" id="IPR036097">
    <property type="entry name" value="HisK_dim/P_sf"/>
</dbReference>
<dbReference type="PANTHER" id="PTHR45339">
    <property type="entry name" value="HYBRID SIGNAL TRANSDUCTION HISTIDINE KINASE J"/>
    <property type="match status" value="1"/>
</dbReference>
<feature type="transmembrane region" description="Helical" evidence="6">
    <location>
        <begin position="56"/>
        <end position="75"/>
    </location>
</feature>
<feature type="transmembrane region" description="Helical" evidence="6">
    <location>
        <begin position="29"/>
        <end position="50"/>
    </location>
</feature>
<dbReference type="Gene3D" id="3.30.565.10">
    <property type="entry name" value="Histidine kinase-like ATPase, C-terminal domain"/>
    <property type="match status" value="1"/>
</dbReference>
<dbReference type="PROSITE" id="PS50110">
    <property type="entry name" value="RESPONSE_REGULATORY"/>
    <property type="match status" value="1"/>
</dbReference>
<dbReference type="SUPFAM" id="SSF52172">
    <property type="entry name" value="CheY-like"/>
    <property type="match status" value="1"/>
</dbReference>
<dbReference type="InterPro" id="IPR001789">
    <property type="entry name" value="Sig_transdc_resp-reg_receiver"/>
</dbReference>
<protein>
    <recommendedName>
        <fullName evidence="2">histidine kinase</fullName>
        <ecNumber evidence="2">2.7.13.3</ecNumber>
    </recommendedName>
</protein>
<reference evidence="9" key="1">
    <citation type="submission" date="2011-09" db="EMBL/GenBank/DDBJ databases">
        <title>The permanent draft genome of Mucilaginibacter paludis DSM 18603.</title>
        <authorList>
            <consortium name="US DOE Joint Genome Institute (JGI-PGF)"/>
            <person name="Lucas S."/>
            <person name="Han J."/>
            <person name="Lapidus A."/>
            <person name="Bruce D."/>
            <person name="Goodwin L."/>
            <person name="Pitluck S."/>
            <person name="Peters L."/>
            <person name="Kyrpides N."/>
            <person name="Mavromatis K."/>
            <person name="Ivanova N."/>
            <person name="Mikhailova N."/>
            <person name="Held B."/>
            <person name="Detter J.C."/>
            <person name="Tapia R."/>
            <person name="Han C."/>
            <person name="Land M."/>
            <person name="Hauser L."/>
            <person name="Markowitz V."/>
            <person name="Cheng J.-F."/>
            <person name="Hugenholtz P."/>
            <person name="Woyke T."/>
            <person name="Wu D."/>
            <person name="Tindall B."/>
            <person name="Brambilla E."/>
            <person name="Klenk H.-P."/>
            <person name="Eisen J.A."/>
        </authorList>
    </citation>
    <scope>NUCLEOTIDE SEQUENCE [LARGE SCALE GENOMIC DNA]</scope>
    <source>
        <strain evidence="9">DSM 18603</strain>
    </source>
</reference>
<keyword evidence="4" id="KW-0902">Two-component regulatory system</keyword>
<keyword evidence="6" id="KW-0812">Transmembrane</keyword>
<evidence type="ECO:0000259" key="8">
    <source>
        <dbReference type="PROSITE" id="PS50110"/>
    </source>
</evidence>
<evidence type="ECO:0000256" key="5">
    <source>
        <dbReference type="PROSITE-ProRule" id="PRU00169"/>
    </source>
</evidence>